<dbReference type="AlphaFoldDB" id="A0A0R1VQS8"/>
<evidence type="ECO:0000313" key="1">
    <source>
        <dbReference type="EMBL" id="KRM07805.1"/>
    </source>
</evidence>
<evidence type="ECO:0008006" key="3">
    <source>
        <dbReference type="Google" id="ProtNLM"/>
    </source>
</evidence>
<proteinExistence type="predicted"/>
<gene>
    <name evidence="1" type="ORF">FC15_GL000873</name>
</gene>
<dbReference type="STRING" id="1423735.FC15_GL000873"/>
<name>A0A0R1VQS8_9LACO</name>
<dbReference type="PATRIC" id="fig|1423735.3.peg.908"/>
<accession>A0A0R1VQS8</accession>
<comment type="caution">
    <text evidence="1">The sequence shown here is derived from an EMBL/GenBank/DDBJ whole genome shotgun (WGS) entry which is preliminary data.</text>
</comment>
<evidence type="ECO:0000313" key="2">
    <source>
        <dbReference type="Proteomes" id="UP000051315"/>
    </source>
</evidence>
<protein>
    <recommendedName>
        <fullName evidence="3">Dithiol-disulfide isomerase</fullName>
    </recommendedName>
</protein>
<dbReference type="Gene3D" id="3.40.30.10">
    <property type="entry name" value="Glutaredoxin"/>
    <property type="match status" value="1"/>
</dbReference>
<sequence length="211" mass="24160">MFVNPIGGVCLETERNIINSLDYHHQKARINVVPLTNLQIVNDYLERNELDLHDLDLRNHITNVTYASLLDLKAASFQGKKKARAFILSLQKHINQQHEKYSDTLIKNVVTEVGLDSQTFWEDRNSQLVKDLCDADRQLASELGVKRTPSTMLVDYRHNVDGDGILIEGCVSNDLIDQIVEDRLSSYQGIVNRTPFLQMIAKDHDHLRILK</sequence>
<dbReference type="Pfam" id="PF13743">
    <property type="entry name" value="Thioredoxin_5"/>
    <property type="match status" value="1"/>
</dbReference>
<dbReference type="Proteomes" id="UP000051315">
    <property type="component" value="Unassembled WGS sequence"/>
</dbReference>
<dbReference type="EMBL" id="AZFX01000096">
    <property type="protein sequence ID" value="KRM07805.1"/>
    <property type="molecule type" value="Genomic_DNA"/>
</dbReference>
<organism evidence="1 2">
    <name type="scientific">Lapidilactobacillus concavus DSM 17758</name>
    <dbReference type="NCBI Taxonomy" id="1423735"/>
    <lineage>
        <taxon>Bacteria</taxon>
        <taxon>Bacillati</taxon>
        <taxon>Bacillota</taxon>
        <taxon>Bacilli</taxon>
        <taxon>Lactobacillales</taxon>
        <taxon>Lactobacillaceae</taxon>
        <taxon>Lapidilactobacillus</taxon>
    </lineage>
</organism>
<keyword evidence="2" id="KW-1185">Reference proteome</keyword>
<dbReference type="InterPro" id="IPR036249">
    <property type="entry name" value="Thioredoxin-like_sf"/>
</dbReference>
<reference evidence="1 2" key="1">
    <citation type="journal article" date="2015" name="Genome Announc.">
        <title>Expanding the biotechnology potential of lactobacilli through comparative genomics of 213 strains and associated genera.</title>
        <authorList>
            <person name="Sun Z."/>
            <person name="Harris H.M."/>
            <person name="McCann A."/>
            <person name="Guo C."/>
            <person name="Argimon S."/>
            <person name="Zhang W."/>
            <person name="Yang X."/>
            <person name="Jeffery I.B."/>
            <person name="Cooney J.C."/>
            <person name="Kagawa T.F."/>
            <person name="Liu W."/>
            <person name="Song Y."/>
            <person name="Salvetti E."/>
            <person name="Wrobel A."/>
            <person name="Rasinkangas P."/>
            <person name="Parkhill J."/>
            <person name="Rea M.C."/>
            <person name="O'Sullivan O."/>
            <person name="Ritari J."/>
            <person name="Douillard F.P."/>
            <person name="Paul Ross R."/>
            <person name="Yang R."/>
            <person name="Briner A.E."/>
            <person name="Felis G.E."/>
            <person name="de Vos W.M."/>
            <person name="Barrangou R."/>
            <person name="Klaenhammer T.R."/>
            <person name="Caufield P.W."/>
            <person name="Cui Y."/>
            <person name="Zhang H."/>
            <person name="O'Toole P.W."/>
        </authorList>
    </citation>
    <scope>NUCLEOTIDE SEQUENCE [LARGE SCALE GENOMIC DNA]</scope>
    <source>
        <strain evidence="1 2">DSM 17758</strain>
    </source>
</reference>
<dbReference type="SUPFAM" id="SSF52833">
    <property type="entry name" value="Thioredoxin-like"/>
    <property type="match status" value="1"/>
</dbReference>